<proteinExistence type="predicted"/>
<dbReference type="AlphaFoldDB" id="A0A9P9ANC9"/>
<gene>
    <name evidence="1" type="ORF">B0T10DRAFT_460570</name>
</gene>
<evidence type="ECO:0000313" key="2">
    <source>
        <dbReference type="Proteomes" id="UP000777438"/>
    </source>
</evidence>
<organism evidence="1 2">
    <name type="scientific">Thelonectria olida</name>
    <dbReference type="NCBI Taxonomy" id="1576542"/>
    <lineage>
        <taxon>Eukaryota</taxon>
        <taxon>Fungi</taxon>
        <taxon>Dikarya</taxon>
        <taxon>Ascomycota</taxon>
        <taxon>Pezizomycotina</taxon>
        <taxon>Sordariomycetes</taxon>
        <taxon>Hypocreomycetidae</taxon>
        <taxon>Hypocreales</taxon>
        <taxon>Nectriaceae</taxon>
        <taxon>Thelonectria</taxon>
    </lineage>
</organism>
<protein>
    <submittedName>
        <fullName evidence="1">Uncharacterized protein</fullName>
    </submittedName>
</protein>
<evidence type="ECO:0000313" key="1">
    <source>
        <dbReference type="EMBL" id="KAH6887918.1"/>
    </source>
</evidence>
<reference evidence="1 2" key="1">
    <citation type="journal article" date="2021" name="Nat. Commun.">
        <title>Genetic determinants of endophytism in the Arabidopsis root mycobiome.</title>
        <authorList>
            <person name="Mesny F."/>
            <person name="Miyauchi S."/>
            <person name="Thiergart T."/>
            <person name="Pickel B."/>
            <person name="Atanasova L."/>
            <person name="Karlsson M."/>
            <person name="Huettel B."/>
            <person name="Barry K.W."/>
            <person name="Haridas S."/>
            <person name="Chen C."/>
            <person name="Bauer D."/>
            <person name="Andreopoulos W."/>
            <person name="Pangilinan J."/>
            <person name="LaButti K."/>
            <person name="Riley R."/>
            <person name="Lipzen A."/>
            <person name="Clum A."/>
            <person name="Drula E."/>
            <person name="Henrissat B."/>
            <person name="Kohler A."/>
            <person name="Grigoriev I.V."/>
            <person name="Martin F.M."/>
            <person name="Hacquard S."/>
        </authorList>
    </citation>
    <scope>NUCLEOTIDE SEQUENCE [LARGE SCALE GENOMIC DNA]</scope>
    <source>
        <strain evidence="1 2">MPI-CAGE-CH-0241</strain>
    </source>
</reference>
<dbReference type="EMBL" id="JAGPYM010000013">
    <property type="protein sequence ID" value="KAH6887918.1"/>
    <property type="molecule type" value="Genomic_DNA"/>
</dbReference>
<name>A0A9P9ANC9_9HYPO</name>
<accession>A0A9P9ANC9</accession>
<dbReference type="Proteomes" id="UP000777438">
    <property type="component" value="Unassembled WGS sequence"/>
</dbReference>
<comment type="caution">
    <text evidence="1">The sequence shown here is derived from an EMBL/GenBank/DDBJ whole genome shotgun (WGS) entry which is preliminary data.</text>
</comment>
<keyword evidence="2" id="KW-1185">Reference proteome</keyword>
<sequence>MAVREYYEKMLTSGTDLPANKGNGEHNKKLGRQRTSVEVTVALVTGRYLTPQSSRSRPSHELGTYLLAEPMPPDATPLRIKDPAALALTYRASPLLAWPLSRRVTTQLVVAALGSEPRFPKSLNLFHLFRCFSFAGLFDYNPRLLFVRSSPAIQVTKCLSLKGSVSTPSLKSTATLYYPSRAPTWDDSTNCPSVRCTYMTLNPATIHVPSPKLSHRTVIATALAPVAKPYHPLVPKTRVLLLDYVNALSRTTW</sequence>